<accession>A0A942DWG2</accession>
<dbReference type="AlphaFoldDB" id="A0A942DWG2"/>
<feature type="compositionally biased region" description="Basic and acidic residues" evidence="1">
    <location>
        <begin position="173"/>
        <end position="182"/>
    </location>
</feature>
<evidence type="ECO:0000313" key="4">
    <source>
        <dbReference type="Proteomes" id="UP000680348"/>
    </source>
</evidence>
<dbReference type="EMBL" id="JAGWCR010000003">
    <property type="protein sequence ID" value="MBS3648346.1"/>
    <property type="molecule type" value="Genomic_DNA"/>
</dbReference>
<sequence length="367" mass="40457">MRLLSSGAVIDPHNKNNAGRASDCAIWDMRTLFVVLITILTVGIAVAAPAQPTKEGVLNWINNYQPKRDLRHVPVVMKAASDIGLMSDPDSAGMYVGFMAGVIGSNPKSAGSIVKKLTVMRETDHWAIVRAIAYSGHPDWRGLMTRSAPKSRAVMAQRYLEGKLPTLNSPPPPEKRKSWKDRANPTKWFAKKDKDEEEIPLDERPEMLDVYWGYYFASRSPRPVARMVTMLPWAEERDSVEKLTMGSMAKFTIAMKASRDPKLLALLKDLQKQQTDKKTSKQLAEAIEAAETVEISTLRKTAYDRLEELKRLGPGSKRDMSMWGKIGQGVISLGCVTAAATGQVYLGVPCVVGGAATSGLLYYFTGP</sequence>
<evidence type="ECO:0000256" key="1">
    <source>
        <dbReference type="SAM" id="MobiDB-lite"/>
    </source>
</evidence>
<protein>
    <submittedName>
        <fullName evidence="3">Uncharacterized protein</fullName>
    </submittedName>
</protein>
<evidence type="ECO:0000256" key="2">
    <source>
        <dbReference type="SAM" id="Phobius"/>
    </source>
</evidence>
<gene>
    <name evidence="3" type="ORF">KEU06_06855</name>
</gene>
<organism evidence="3 4">
    <name type="scientific">Pseudaminobacter soli</name>
    <name type="common">ex Zhang et al. 2022</name>
    <dbReference type="NCBI Taxonomy" id="2831468"/>
    <lineage>
        <taxon>Bacteria</taxon>
        <taxon>Pseudomonadati</taxon>
        <taxon>Pseudomonadota</taxon>
        <taxon>Alphaproteobacteria</taxon>
        <taxon>Hyphomicrobiales</taxon>
        <taxon>Phyllobacteriaceae</taxon>
        <taxon>Pseudaminobacter</taxon>
    </lineage>
</organism>
<comment type="caution">
    <text evidence="3">The sequence shown here is derived from an EMBL/GenBank/DDBJ whole genome shotgun (WGS) entry which is preliminary data.</text>
</comment>
<feature type="transmembrane region" description="Helical" evidence="2">
    <location>
        <begin position="32"/>
        <end position="50"/>
    </location>
</feature>
<keyword evidence="4" id="KW-1185">Reference proteome</keyword>
<reference evidence="3" key="1">
    <citation type="submission" date="2021-04" db="EMBL/GenBank/DDBJ databases">
        <title>Pseudaminobacter soli sp. nov., isolated from paddy soil contaminated by heavy metals.</title>
        <authorList>
            <person name="Zhang K."/>
        </authorList>
    </citation>
    <scope>NUCLEOTIDE SEQUENCE</scope>
    <source>
        <strain evidence="3">19-2017</strain>
    </source>
</reference>
<evidence type="ECO:0000313" key="3">
    <source>
        <dbReference type="EMBL" id="MBS3648346.1"/>
    </source>
</evidence>
<keyword evidence="2" id="KW-1133">Transmembrane helix</keyword>
<keyword evidence="2" id="KW-0472">Membrane</keyword>
<feature type="region of interest" description="Disordered" evidence="1">
    <location>
        <begin position="162"/>
        <end position="182"/>
    </location>
</feature>
<name>A0A942DWG2_9HYPH</name>
<keyword evidence="2" id="KW-0812">Transmembrane</keyword>
<dbReference type="Proteomes" id="UP000680348">
    <property type="component" value="Unassembled WGS sequence"/>
</dbReference>
<proteinExistence type="predicted"/>
<dbReference type="RefSeq" id="WP_188253905.1">
    <property type="nucleotide sequence ID" value="NZ_JABVCF010000003.1"/>
</dbReference>